<comment type="caution">
    <text evidence="3">The sequence shown here is derived from an EMBL/GenBank/DDBJ whole genome shotgun (WGS) entry which is preliminary data.</text>
</comment>
<dbReference type="EMBL" id="JAQQBS010001422">
    <property type="protein sequence ID" value="KAK0164961.1"/>
    <property type="molecule type" value="Genomic_DNA"/>
</dbReference>
<keyword evidence="2" id="KW-0812">Transmembrane</keyword>
<dbReference type="AlphaFoldDB" id="A0AA39F8M8"/>
<evidence type="ECO:0000313" key="3">
    <source>
        <dbReference type="EMBL" id="KAK0164961.1"/>
    </source>
</evidence>
<dbReference type="GO" id="GO:0016020">
    <property type="term" value="C:membrane"/>
    <property type="evidence" value="ECO:0007669"/>
    <property type="project" value="TreeGrafter"/>
</dbReference>
<accession>A0AA39F8M8</accession>
<feature type="compositionally biased region" description="Basic residues" evidence="1">
    <location>
        <begin position="236"/>
        <end position="246"/>
    </location>
</feature>
<evidence type="ECO:0000256" key="1">
    <source>
        <dbReference type="SAM" id="MobiDB-lite"/>
    </source>
</evidence>
<reference evidence="3" key="2">
    <citation type="submission" date="2023-03" db="EMBL/GenBank/DDBJ databases">
        <authorList>
            <person name="Inwood S.N."/>
            <person name="Skelly J.G."/>
            <person name="Guhlin J."/>
            <person name="Harrop T.W.R."/>
            <person name="Goldson S.G."/>
            <person name="Dearden P.K."/>
        </authorList>
    </citation>
    <scope>NUCLEOTIDE SEQUENCE</scope>
    <source>
        <strain evidence="3">Irish</strain>
        <tissue evidence="3">Whole body</tissue>
    </source>
</reference>
<keyword evidence="2" id="KW-0472">Membrane</keyword>
<name>A0AA39F8M8_9HYME</name>
<feature type="compositionally biased region" description="Basic and acidic residues" evidence="1">
    <location>
        <begin position="226"/>
        <end position="235"/>
    </location>
</feature>
<sequence length="246" mass="27571">MTQGTRPLGYRENGELFVPEAHCHHRQKDYCSIRDAPSSSSSSSSSSAEPTYRRHHRGLIDNNNNRRVTIDCTNDYTNIKCRSKFLNRNETGSIDVAKNDYGVEKKVEDEKKSLNVMGLLNDHKVEDDDDDDGDGAIEEGRGKKKKKGMGKILFMLAAAMKGTLLYAMIHGVAIIAGKALVVAKIALALAAAVALKKSLEHHDKTSYEIVKHPQHSFSQTHSASVDYDHHGGFEGHRRRRKRRYVR</sequence>
<dbReference type="InterPro" id="IPR012464">
    <property type="entry name" value="DUF1676"/>
</dbReference>
<protein>
    <submittedName>
        <fullName evidence="3">Uncharacterized protein</fullName>
    </submittedName>
</protein>
<dbReference type="Pfam" id="PF07898">
    <property type="entry name" value="DUF1676"/>
    <property type="match status" value="1"/>
</dbReference>
<feature type="transmembrane region" description="Helical" evidence="2">
    <location>
        <begin position="175"/>
        <end position="195"/>
    </location>
</feature>
<dbReference type="PANTHER" id="PTHR21879">
    <property type="entry name" value="FI03362P-RELATED-RELATED"/>
    <property type="match status" value="1"/>
</dbReference>
<organism evidence="3 4">
    <name type="scientific">Microctonus aethiopoides</name>
    <dbReference type="NCBI Taxonomy" id="144406"/>
    <lineage>
        <taxon>Eukaryota</taxon>
        <taxon>Metazoa</taxon>
        <taxon>Ecdysozoa</taxon>
        <taxon>Arthropoda</taxon>
        <taxon>Hexapoda</taxon>
        <taxon>Insecta</taxon>
        <taxon>Pterygota</taxon>
        <taxon>Neoptera</taxon>
        <taxon>Endopterygota</taxon>
        <taxon>Hymenoptera</taxon>
        <taxon>Apocrita</taxon>
        <taxon>Ichneumonoidea</taxon>
        <taxon>Braconidae</taxon>
        <taxon>Euphorinae</taxon>
        <taxon>Microctonus</taxon>
    </lineage>
</organism>
<gene>
    <name evidence="3" type="ORF">PV328_003524</name>
</gene>
<feature type="transmembrane region" description="Helical" evidence="2">
    <location>
        <begin position="152"/>
        <end position="169"/>
    </location>
</feature>
<feature type="region of interest" description="Disordered" evidence="1">
    <location>
        <begin position="213"/>
        <end position="246"/>
    </location>
</feature>
<feature type="compositionally biased region" description="Low complexity" evidence="1">
    <location>
        <begin position="38"/>
        <end position="47"/>
    </location>
</feature>
<proteinExistence type="predicted"/>
<evidence type="ECO:0000256" key="2">
    <source>
        <dbReference type="SAM" id="Phobius"/>
    </source>
</evidence>
<reference evidence="3" key="1">
    <citation type="journal article" date="2023" name="bioRxiv">
        <title>Scaffold-level genome assemblies of two parasitoid biocontrol wasps reveal the parthenogenesis mechanism and an associated novel virus.</title>
        <authorList>
            <person name="Inwood S."/>
            <person name="Skelly J."/>
            <person name="Guhlin J."/>
            <person name="Harrop T."/>
            <person name="Goldson S."/>
            <person name="Dearden P."/>
        </authorList>
    </citation>
    <scope>NUCLEOTIDE SEQUENCE</scope>
    <source>
        <strain evidence="3">Irish</strain>
        <tissue evidence="3">Whole body</tissue>
    </source>
</reference>
<dbReference type="Proteomes" id="UP001168990">
    <property type="component" value="Unassembled WGS sequence"/>
</dbReference>
<keyword evidence="4" id="KW-1185">Reference proteome</keyword>
<evidence type="ECO:0000313" key="4">
    <source>
        <dbReference type="Proteomes" id="UP001168990"/>
    </source>
</evidence>
<feature type="region of interest" description="Disordered" evidence="1">
    <location>
        <begin position="33"/>
        <end position="60"/>
    </location>
</feature>
<keyword evidence="2" id="KW-1133">Transmembrane helix</keyword>